<feature type="region of interest" description="Disordered" evidence="2">
    <location>
        <begin position="408"/>
        <end position="480"/>
    </location>
</feature>
<sequence>MWDQIGRVCSEEMQANSNNFKHNCDDRRKRNNYTNTLKELAQMLPIPLRTSCKRLTKKEILLRVLRYIEHLQTSINRARSLLQGRGEEQKAVGPQQVVIPAPKRERREVTPRAKNPKPLGVYKKPRKRRRTRKSDRRVGVNRKVCKYLALEAGKDSAHAVSHPEEESLPDVGDVSSILSSFQKQSTSFPNFKVPLLEPNQPANTNLLDLTKIGVPFDPAGWNFDGDQEYKDENTFCMYTAQMAYNKLHQYSGGPGHTLVRQELVHYHSSCEEEEEEGPKANPWLSIQSPLKFSNMGSMQLCSPGIGTRSHSCTDLGLSPSLFSSPARLLPPHVLQGVQEELSPVLFEDVYLSPQSSNFSHTPAGTLLRKSAFTLDHCYLSYSEAGKTESSPMSRVNEILSSWSEQIQEGAPLVRPEGPGSSSEENSDCTWTPCPRAKAAPGAPPRKKNKKKQKQKKKTMAGRRARRPPAGAEKRSNASSPLQLKKKCVNGFIMFCRLNRKHFIRTCPGMASTAATRELAQLWRMMTKQERKPYCMKARRFSRLNNRIVRDDFSSGDEEPEPPKPFHLLLAEKSIPGTQAVGNVSLLGCIP</sequence>
<reference evidence="6 7" key="1">
    <citation type="submission" date="2025-04" db="UniProtKB">
        <authorList>
            <consortium name="RefSeq"/>
        </authorList>
    </citation>
    <scope>IDENTIFICATION</scope>
    <source>
        <tissue evidence="6 7">Blood</tissue>
    </source>
</reference>
<dbReference type="RefSeq" id="XP_034294060.1">
    <property type="nucleotide sequence ID" value="XM_034438169.1"/>
</dbReference>
<accession>A0A6P9DNY5</accession>
<evidence type="ECO:0000259" key="4">
    <source>
        <dbReference type="PROSITE" id="PS50888"/>
    </source>
</evidence>
<dbReference type="InterPro" id="IPR009071">
    <property type="entry name" value="HMG_box_dom"/>
</dbReference>
<feature type="compositionally biased region" description="Basic and acidic residues" evidence="2">
    <location>
        <begin position="102"/>
        <end position="111"/>
    </location>
</feature>
<feature type="region of interest" description="Disordered" evidence="2">
    <location>
        <begin position="84"/>
        <end position="138"/>
    </location>
</feature>
<dbReference type="Gene3D" id="4.10.280.10">
    <property type="entry name" value="Helix-loop-helix DNA-binding domain"/>
    <property type="match status" value="1"/>
</dbReference>
<dbReference type="KEGG" id="pgut:117677750"/>
<gene>
    <name evidence="6 7" type="primary">BHMG1</name>
</gene>
<dbReference type="InterPro" id="IPR011598">
    <property type="entry name" value="bHLH_dom"/>
</dbReference>
<feature type="domain" description="HMG box" evidence="3">
    <location>
        <begin position="484"/>
        <end position="539"/>
    </location>
</feature>
<feature type="domain" description="BHLH" evidence="4">
    <location>
        <begin position="17"/>
        <end position="71"/>
    </location>
</feature>
<feature type="compositionally biased region" description="Basic residues" evidence="2">
    <location>
        <begin position="444"/>
        <end position="466"/>
    </location>
</feature>
<dbReference type="Proteomes" id="UP001652622">
    <property type="component" value="Unplaced"/>
</dbReference>
<dbReference type="PANTHER" id="PTHR47658:SF1">
    <property type="entry name" value="MEIOSIS INITIATOR PROTEIN"/>
    <property type="match status" value="1"/>
</dbReference>
<dbReference type="PROSITE" id="PS50118">
    <property type="entry name" value="HMG_BOX_2"/>
    <property type="match status" value="1"/>
</dbReference>
<dbReference type="InterPro" id="IPR036638">
    <property type="entry name" value="HLH_DNA-bd_sf"/>
</dbReference>
<dbReference type="SUPFAM" id="SSF47459">
    <property type="entry name" value="HLH, helix-loop-helix DNA-binding domain"/>
    <property type="match status" value="1"/>
</dbReference>
<dbReference type="CDD" id="cd21977">
    <property type="entry name" value="HMG-box_BHMG1"/>
    <property type="match status" value="1"/>
</dbReference>
<dbReference type="Gene3D" id="1.10.30.10">
    <property type="entry name" value="High mobility group box domain"/>
    <property type="match status" value="1"/>
</dbReference>
<dbReference type="SMART" id="SM00398">
    <property type="entry name" value="HMG"/>
    <property type="match status" value="1"/>
</dbReference>
<dbReference type="AlphaFoldDB" id="A0A6P9DNY5"/>
<name>A0A6P9DNY5_PANGU</name>
<evidence type="ECO:0000313" key="5">
    <source>
        <dbReference type="Proteomes" id="UP001652622"/>
    </source>
</evidence>
<evidence type="ECO:0000313" key="6">
    <source>
        <dbReference type="RefSeq" id="XP_034294060.1"/>
    </source>
</evidence>
<keyword evidence="5" id="KW-1185">Reference proteome</keyword>
<feature type="DNA-binding region" description="HMG box" evidence="1">
    <location>
        <begin position="484"/>
        <end position="539"/>
    </location>
</feature>
<dbReference type="PANTHER" id="PTHR47658">
    <property type="entry name" value="HIGH MOBILITY GROUP B PROTEIN 12-RELATED"/>
    <property type="match status" value="1"/>
</dbReference>
<keyword evidence="1" id="KW-0238">DNA-binding</keyword>
<evidence type="ECO:0000313" key="7">
    <source>
        <dbReference type="RefSeq" id="XP_034294061.1"/>
    </source>
</evidence>
<dbReference type="SMART" id="SM00353">
    <property type="entry name" value="HLH"/>
    <property type="match status" value="1"/>
</dbReference>
<feature type="compositionally biased region" description="Basic residues" evidence="2">
    <location>
        <begin position="123"/>
        <end position="138"/>
    </location>
</feature>
<dbReference type="Pfam" id="PF00010">
    <property type="entry name" value="HLH"/>
    <property type="match status" value="1"/>
</dbReference>
<dbReference type="SUPFAM" id="SSF47095">
    <property type="entry name" value="HMG-box"/>
    <property type="match status" value="1"/>
</dbReference>
<dbReference type="RefSeq" id="XP_034294061.1">
    <property type="nucleotide sequence ID" value="XM_034438170.1"/>
</dbReference>
<dbReference type="GO" id="GO:0003677">
    <property type="term" value="F:DNA binding"/>
    <property type="evidence" value="ECO:0007669"/>
    <property type="project" value="UniProtKB-UniRule"/>
</dbReference>
<evidence type="ECO:0000256" key="1">
    <source>
        <dbReference type="PROSITE-ProRule" id="PRU00267"/>
    </source>
</evidence>
<organism evidence="5 7">
    <name type="scientific">Pantherophis guttatus</name>
    <name type="common">Corn snake</name>
    <name type="synonym">Elaphe guttata</name>
    <dbReference type="NCBI Taxonomy" id="94885"/>
    <lineage>
        <taxon>Eukaryota</taxon>
        <taxon>Metazoa</taxon>
        <taxon>Chordata</taxon>
        <taxon>Craniata</taxon>
        <taxon>Vertebrata</taxon>
        <taxon>Euteleostomi</taxon>
        <taxon>Lepidosauria</taxon>
        <taxon>Squamata</taxon>
        <taxon>Bifurcata</taxon>
        <taxon>Unidentata</taxon>
        <taxon>Episquamata</taxon>
        <taxon>Toxicofera</taxon>
        <taxon>Serpentes</taxon>
        <taxon>Colubroidea</taxon>
        <taxon>Colubridae</taxon>
        <taxon>Colubrinae</taxon>
        <taxon>Pantherophis</taxon>
    </lineage>
</organism>
<dbReference type="PROSITE" id="PS50888">
    <property type="entry name" value="BHLH"/>
    <property type="match status" value="1"/>
</dbReference>
<evidence type="ECO:0000259" key="3">
    <source>
        <dbReference type="PROSITE" id="PS50118"/>
    </source>
</evidence>
<dbReference type="Pfam" id="PF00505">
    <property type="entry name" value="HMG_box"/>
    <property type="match status" value="1"/>
</dbReference>
<keyword evidence="1" id="KW-0539">Nucleus</keyword>
<evidence type="ECO:0000256" key="2">
    <source>
        <dbReference type="SAM" id="MobiDB-lite"/>
    </source>
</evidence>
<dbReference type="InterPro" id="IPR036910">
    <property type="entry name" value="HMG_box_dom_sf"/>
</dbReference>
<dbReference type="GO" id="GO:0046983">
    <property type="term" value="F:protein dimerization activity"/>
    <property type="evidence" value="ECO:0007669"/>
    <property type="project" value="InterPro"/>
</dbReference>
<proteinExistence type="predicted"/>
<dbReference type="OMA" id="RRPYCIK"/>
<protein>
    <submittedName>
        <fullName evidence="6 7">Basic helix-loop-helix and HMG box domain-containing protein 1 isoform X1</fullName>
    </submittedName>
</protein>
<dbReference type="GO" id="GO:0005634">
    <property type="term" value="C:nucleus"/>
    <property type="evidence" value="ECO:0007669"/>
    <property type="project" value="UniProtKB-UniRule"/>
</dbReference>